<dbReference type="Proteomes" id="UP001058682">
    <property type="component" value="Chromosome"/>
</dbReference>
<dbReference type="SUPFAM" id="SSF53756">
    <property type="entry name" value="UDP-Glycosyltransferase/glycogen phosphorylase"/>
    <property type="match status" value="1"/>
</dbReference>
<name>A0AAE9MSD2_9SPIR</name>
<sequence length="356" mass="40484">MKILHIITNTELGGAQTVCISLANMASDEGNTVAVASMEGGYLWDKLIPSVIRFKIKNMIKPIRLLPDLKCYFELKKVINEFSPDIIHLHSSKAGTLGRFAGFKYRKKIIYTVHGFDSIRLHHRFFLPIERFLQRFCAAIVAVSKYDEKKLYKEKITKNIKMIYNGISLISADSLKPFDSSLYKKVIMTIARISRQKRFQSFLSVASDPSMKDYLFVWVGGSADKSMDEIKKEYSIPSNVFLLGDYPDASSLLPYCDLFVLFSNYEGLPMTIIEAMAQKKAIVASDVGGIAELVDVTNGALIETDEDAVEAISNILQDDNKKAKMERASFKKFSKFFTLDIMWENYRNLYKEITKD</sequence>
<evidence type="ECO:0000313" key="3">
    <source>
        <dbReference type="EMBL" id="UTY33234.1"/>
    </source>
</evidence>
<evidence type="ECO:0000259" key="1">
    <source>
        <dbReference type="Pfam" id="PF00534"/>
    </source>
</evidence>
<dbReference type="InterPro" id="IPR028098">
    <property type="entry name" value="Glyco_trans_4-like_N"/>
</dbReference>
<dbReference type="PANTHER" id="PTHR12526:SF630">
    <property type="entry name" value="GLYCOSYLTRANSFERASE"/>
    <property type="match status" value="1"/>
</dbReference>
<dbReference type="GO" id="GO:0016757">
    <property type="term" value="F:glycosyltransferase activity"/>
    <property type="evidence" value="ECO:0007669"/>
    <property type="project" value="InterPro"/>
</dbReference>
<dbReference type="InterPro" id="IPR001296">
    <property type="entry name" value="Glyco_trans_1"/>
</dbReference>
<feature type="domain" description="Glycosyltransferase subfamily 4-like N-terminal" evidence="2">
    <location>
        <begin position="13"/>
        <end position="168"/>
    </location>
</feature>
<dbReference type="Pfam" id="PF00534">
    <property type="entry name" value="Glycos_transf_1"/>
    <property type="match status" value="1"/>
</dbReference>
<dbReference type="EMBL" id="CP038804">
    <property type="protein sequence ID" value="UTY33234.1"/>
    <property type="molecule type" value="Genomic_DNA"/>
</dbReference>
<protein>
    <submittedName>
        <fullName evidence="3">Glycosyltransferase family 1 protein</fullName>
    </submittedName>
</protein>
<dbReference type="RefSeq" id="WP_255818962.1">
    <property type="nucleotide sequence ID" value="NZ_CP038804.1"/>
</dbReference>
<organism evidence="3 4">
    <name type="scientific">Treponema putidum</name>
    <dbReference type="NCBI Taxonomy" id="221027"/>
    <lineage>
        <taxon>Bacteria</taxon>
        <taxon>Pseudomonadati</taxon>
        <taxon>Spirochaetota</taxon>
        <taxon>Spirochaetia</taxon>
        <taxon>Spirochaetales</taxon>
        <taxon>Treponemataceae</taxon>
        <taxon>Treponema</taxon>
    </lineage>
</organism>
<dbReference type="PANTHER" id="PTHR12526">
    <property type="entry name" value="GLYCOSYLTRANSFERASE"/>
    <property type="match status" value="1"/>
</dbReference>
<gene>
    <name evidence="3" type="ORF">E4N74_03825</name>
</gene>
<evidence type="ECO:0000313" key="4">
    <source>
        <dbReference type="Proteomes" id="UP001058682"/>
    </source>
</evidence>
<dbReference type="AlphaFoldDB" id="A0AAE9MSD2"/>
<dbReference type="Gene3D" id="3.40.50.2000">
    <property type="entry name" value="Glycogen Phosphorylase B"/>
    <property type="match status" value="2"/>
</dbReference>
<reference evidence="3" key="1">
    <citation type="submission" date="2019-04" db="EMBL/GenBank/DDBJ databases">
        <title>Whole genome sequencing of oral phylogroup 2 treponemes.</title>
        <authorList>
            <person name="Chan Y."/>
            <person name="Zeng H.H."/>
            <person name="Yu X.L."/>
            <person name="Leung W.K."/>
            <person name="Watt R.M."/>
        </authorList>
    </citation>
    <scope>NUCLEOTIDE SEQUENCE</scope>
    <source>
        <strain evidence="3">OMZ 835</strain>
    </source>
</reference>
<evidence type="ECO:0000259" key="2">
    <source>
        <dbReference type="Pfam" id="PF13439"/>
    </source>
</evidence>
<proteinExistence type="predicted"/>
<accession>A0AAE9MSD2</accession>
<feature type="domain" description="Glycosyl transferase family 1" evidence="1">
    <location>
        <begin position="184"/>
        <end position="330"/>
    </location>
</feature>
<dbReference type="Pfam" id="PF13439">
    <property type="entry name" value="Glyco_transf_4"/>
    <property type="match status" value="1"/>
</dbReference>